<protein>
    <recommendedName>
        <fullName evidence="5">Copper(I)-binding protein</fullName>
    </recommendedName>
</protein>
<feature type="region of interest" description="Disordered" evidence="1">
    <location>
        <begin position="172"/>
        <end position="230"/>
    </location>
</feature>
<dbReference type="EMBL" id="VIWT01000001">
    <property type="protein sequence ID" value="TWF99228.1"/>
    <property type="molecule type" value="Genomic_DNA"/>
</dbReference>
<reference evidence="3 4" key="1">
    <citation type="submission" date="2019-06" db="EMBL/GenBank/DDBJ databases">
        <title>Sequencing the genomes of 1000 actinobacteria strains.</title>
        <authorList>
            <person name="Klenk H.-P."/>
        </authorList>
    </citation>
    <scope>NUCLEOTIDE SEQUENCE [LARGE SCALE GENOMIC DNA]</scope>
    <source>
        <strain evidence="3 4">DSM 44826</strain>
    </source>
</reference>
<dbReference type="AlphaFoldDB" id="A0A561UIM5"/>
<feature type="signal peptide" evidence="2">
    <location>
        <begin position="1"/>
        <end position="26"/>
    </location>
</feature>
<dbReference type="PROSITE" id="PS51257">
    <property type="entry name" value="PROKAR_LIPOPROTEIN"/>
    <property type="match status" value="1"/>
</dbReference>
<evidence type="ECO:0000256" key="2">
    <source>
        <dbReference type="SAM" id="SignalP"/>
    </source>
</evidence>
<feature type="chain" id="PRO_5022237277" description="Copper(I)-binding protein" evidence="2">
    <location>
        <begin position="27"/>
        <end position="230"/>
    </location>
</feature>
<dbReference type="OrthoDB" id="3824824at2"/>
<evidence type="ECO:0000256" key="1">
    <source>
        <dbReference type="SAM" id="MobiDB-lite"/>
    </source>
</evidence>
<keyword evidence="4" id="KW-1185">Reference proteome</keyword>
<evidence type="ECO:0000313" key="3">
    <source>
        <dbReference type="EMBL" id="TWF99228.1"/>
    </source>
</evidence>
<comment type="caution">
    <text evidence="3">The sequence shown here is derived from an EMBL/GenBank/DDBJ whole genome shotgun (WGS) entry which is preliminary data.</text>
</comment>
<evidence type="ECO:0008006" key="5">
    <source>
        <dbReference type="Google" id="ProtNLM"/>
    </source>
</evidence>
<accession>A0A561UIM5</accession>
<keyword evidence="2" id="KW-0732">Signal</keyword>
<organism evidence="3 4">
    <name type="scientific">Kitasatospora viridis</name>
    <dbReference type="NCBI Taxonomy" id="281105"/>
    <lineage>
        <taxon>Bacteria</taxon>
        <taxon>Bacillati</taxon>
        <taxon>Actinomycetota</taxon>
        <taxon>Actinomycetes</taxon>
        <taxon>Kitasatosporales</taxon>
        <taxon>Streptomycetaceae</taxon>
        <taxon>Kitasatospora</taxon>
    </lineage>
</organism>
<sequence length="230" mass="21338">MSRSLRRGGIAAIVLALSALSLSACADGPGTSSQTLQIKPNSAATSLGNDLKLNAIVVVVGLTQTSSEPGPANLTVNISNTGSAPETLQSVTIGGTNATFQDAKGAPLPGGIVIPAMGAVLVGGPGQPSAHADGATLPVGGFAPTSFAFSSAGKVDVQAQVLPATGAYESFGPATPSASASAPASGSASAGASASAPASAGASTSASAGASGAASAPASGSPASASASAH</sequence>
<gene>
    <name evidence="3" type="ORF">FHX73_113069</name>
</gene>
<evidence type="ECO:0000313" key="4">
    <source>
        <dbReference type="Proteomes" id="UP000317940"/>
    </source>
</evidence>
<dbReference type="Proteomes" id="UP000317940">
    <property type="component" value="Unassembled WGS sequence"/>
</dbReference>
<dbReference type="RefSeq" id="WP_145905527.1">
    <property type="nucleotide sequence ID" value="NZ_BAAAMZ010000015.1"/>
</dbReference>
<proteinExistence type="predicted"/>
<name>A0A561UIM5_9ACTN</name>